<reference evidence="1" key="1">
    <citation type="journal article" date="2014" name="Front. Microbiol.">
        <title>High frequency of phylogenetically diverse reductive dehalogenase-homologous genes in deep subseafloor sedimentary metagenomes.</title>
        <authorList>
            <person name="Kawai M."/>
            <person name="Futagami T."/>
            <person name="Toyoda A."/>
            <person name="Takaki Y."/>
            <person name="Nishi S."/>
            <person name="Hori S."/>
            <person name="Arai W."/>
            <person name="Tsubouchi T."/>
            <person name="Morono Y."/>
            <person name="Uchiyama I."/>
            <person name="Ito T."/>
            <person name="Fujiyama A."/>
            <person name="Inagaki F."/>
            <person name="Takami H."/>
        </authorList>
    </citation>
    <scope>NUCLEOTIDE SEQUENCE</scope>
    <source>
        <strain evidence="1">Expedition CK06-06</strain>
    </source>
</reference>
<dbReference type="EMBL" id="BARU01017071">
    <property type="protein sequence ID" value="GAH55988.1"/>
    <property type="molecule type" value="Genomic_DNA"/>
</dbReference>
<feature type="non-terminal residue" evidence="1">
    <location>
        <position position="1"/>
    </location>
</feature>
<protein>
    <submittedName>
        <fullName evidence="1">Uncharacterized protein</fullName>
    </submittedName>
</protein>
<dbReference type="AlphaFoldDB" id="X1IEM9"/>
<accession>X1IEM9</accession>
<evidence type="ECO:0000313" key="1">
    <source>
        <dbReference type="EMBL" id="GAH55988.1"/>
    </source>
</evidence>
<sequence>VLMLATDVLCTIEWGAQMSIPHKCPICNGEQKMYDLIYTENHQDYREIEEIIKKSYPQAKVEDGSDYIHEHRFSVEFYIEEKDWFTFIVRNGFALHSLIFQIVLQSEPDRIEELLGELRLLKI</sequence>
<comment type="caution">
    <text evidence="1">The sequence shown here is derived from an EMBL/GenBank/DDBJ whole genome shotgun (WGS) entry which is preliminary data.</text>
</comment>
<organism evidence="1">
    <name type="scientific">marine sediment metagenome</name>
    <dbReference type="NCBI Taxonomy" id="412755"/>
    <lineage>
        <taxon>unclassified sequences</taxon>
        <taxon>metagenomes</taxon>
        <taxon>ecological metagenomes</taxon>
    </lineage>
</organism>
<gene>
    <name evidence="1" type="ORF">S03H2_28339</name>
</gene>
<proteinExistence type="predicted"/>
<name>X1IEM9_9ZZZZ</name>